<name>A0A1H8Z8S9_9BACI</name>
<comment type="caution">
    <text evidence="2">The sequence shown here is derived from an EMBL/GenBank/DDBJ whole genome shotgun (WGS) entry which is preliminary data.</text>
</comment>
<feature type="transmembrane region" description="Helical" evidence="1">
    <location>
        <begin position="41"/>
        <end position="59"/>
    </location>
</feature>
<protein>
    <submittedName>
        <fullName evidence="2">Uncharacterized protein</fullName>
    </submittedName>
</protein>
<accession>A0A1H8Z8S9</accession>
<dbReference type="EMBL" id="FOEH01000001">
    <property type="protein sequence ID" value="SEP60840.1"/>
    <property type="molecule type" value="Genomic_DNA"/>
</dbReference>
<keyword evidence="1" id="KW-0472">Membrane</keyword>
<sequence>MDINNTLVGGLIGLFFGTVLSRISLLIIISNFHVLYIETHPNIYSIIVKIVFIILGIIMSKKIV</sequence>
<dbReference type="Proteomes" id="UP000198733">
    <property type="component" value="Unassembled WGS sequence"/>
</dbReference>
<reference evidence="2 3" key="1">
    <citation type="submission" date="2016-10" db="EMBL/GenBank/DDBJ databases">
        <authorList>
            <person name="Varghese N."/>
            <person name="Submissions S."/>
        </authorList>
    </citation>
    <scope>NUCLEOTIDE SEQUENCE [LARGE SCALE GENOMIC DNA]</scope>
    <source>
        <strain evidence="2 3">CGMCC 1.7734</strain>
    </source>
</reference>
<keyword evidence="1" id="KW-0812">Transmembrane</keyword>
<evidence type="ECO:0000313" key="3">
    <source>
        <dbReference type="Proteomes" id="UP000198733"/>
    </source>
</evidence>
<keyword evidence="1" id="KW-1133">Transmembrane helix</keyword>
<evidence type="ECO:0000313" key="2">
    <source>
        <dbReference type="EMBL" id="SEP60840.1"/>
    </source>
</evidence>
<evidence type="ECO:0000256" key="1">
    <source>
        <dbReference type="SAM" id="Phobius"/>
    </source>
</evidence>
<gene>
    <name evidence="2" type="ORF">SAMN05216232_0333</name>
</gene>
<organism evidence="2 3">
    <name type="scientific">Virgibacillus subterraneus</name>
    <dbReference type="NCBI Taxonomy" id="621109"/>
    <lineage>
        <taxon>Bacteria</taxon>
        <taxon>Bacillati</taxon>
        <taxon>Bacillota</taxon>
        <taxon>Bacilli</taxon>
        <taxon>Bacillales</taxon>
        <taxon>Bacillaceae</taxon>
        <taxon>Virgibacillus</taxon>
    </lineage>
</organism>
<proteinExistence type="predicted"/>
<keyword evidence="3" id="KW-1185">Reference proteome</keyword>
<feature type="transmembrane region" description="Helical" evidence="1">
    <location>
        <begin position="7"/>
        <end position="29"/>
    </location>
</feature>